<feature type="domain" description="Glucose-methanol-choline oxidoreductase C-terminal" evidence="6">
    <location>
        <begin position="428"/>
        <end position="552"/>
    </location>
</feature>
<evidence type="ECO:0000259" key="6">
    <source>
        <dbReference type="Pfam" id="PF05199"/>
    </source>
</evidence>
<dbReference type="PANTHER" id="PTHR46056">
    <property type="entry name" value="LONG-CHAIN-ALCOHOL OXIDASE"/>
    <property type="match status" value="1"/>
</dbReference>
<keyword evidence="8" id="KW-1185">Reference proteome</keyword>
<dbReference type="InterPro" id="IPR000172">
    <property type="entry name" value="GMC_OxRdtase_N"/>
</dbReference>
<protein>
    <submittedName>
        <fullName evidence="7">GMC family oxidoreductase</fullName>
    </submittedName>
</protein>
<organism evidence="7 8">
    <name type="scientific">Salinicoccus hispanicus</name>
    <dbReference type="NCBI Taxonomy" id="157225"/>
    <lineage>
        <taxon>Bacteria</taxon>
        <taxon>Bacillati</taxon>
        <taxon>Bacillota</taxon>
        <taxon>Bacilli</taxon>
        <taxon>Bacillales</taxon>
        <taxon>Staphylococcaceae</taxon>
        <taxon>Salinicoccus</taxon>
    </lineage>
</organism>
<dbReference type="PANTHER" id="PTHR46056:SF12">
    <property type="entry name" value="LONG-CHAIN-ALCOHOL OXIDASE"/>
    <property type="match status" value="1"/>
</dbReference>
<comment type="similarity">
    <text evidence="1">Belongs to the GMC oxidoreductase family.</text>
</comment>
<dbReference type="SUPFAM" id="SSF51905">
    <property type="entry name" value="FAD/NAD(P)-binding domain"/>
    <property type="match status" value="1"/>
</dbReference>
<dbReference type="GO" id="GO:0050660">
    <property type="term" value="F:flavin adenine dinucleotide binding"/>
    <property type="evidence" value="ECO:0007669"/>
    <property type="project" value="InterPro"/>
</dbReference>
<dbReference type="RefSeq" id="WP_160654383.1">
    <property type="nucleotide sequence ID" value="NZ_JBHRWU010000001.1"/>
</dbReference>
<dbReference type="OrthoDB" id="9787779at2"/>
<dbReference type="InterPro" id="IPR036188">
    <property type="entry name" value="FAD/NAD-bd_sf"/>
</dbReference>
<keyword evidence="4" id="KW-0560">Oxidoreductase</keyword>
<proteinExistence type="inferred from homology"/>
<dbReference type="AlphaFoldDB" id="A0A6N8U5L6"/>
<name>A0A6N8U5L6_9STAP</name>
<evidence type="ECO:0000256" key="1">
    <source>
        <dbReference type="ARBA" id="ARBA00010790"/>
    </source>
</evidence>
<gene>
    <name evidence="7" type="ORF">GQ671_06410</name>
</gene>
<dbReference type="Gene3D" id="3.50.50.60">
    <property type="entry name" value="FAD/NAD(P)-binding domain"/>
    <property type="match status" value="2"/>
</dbReference>
<dbReference type="GO" id="GO:0016614">
    <property type="term" value="F:oxidoreductase activity, acting on CH-OH group of donors"/>
    <property type="evidence" value="ECO:0007669"/>
    <property type="project" value="InterPro"/>
</dbReference>
<evidence type="ECO:0000256" key="4">
    <source>
        <dbReference type="ARBA" id="ARBA00023002"/>
    </source>
</evidence>
<dbReference type="SUPFAM" id="SSF54373">
    <property type="entry name" value="FAD-linked reductases, C-terminal domain"/>
    <property type="match status" value="1"/>
</dbReference>
<dbReference type="Pfam" id="PF00732">
    <property type="entry name" value="GMC_oxred_N"/>
    <property type="match status" value="1"/>
</dbReference>
<keyword evidence="2" id="KW-0285">Flavoprotein</keyword>
<evidence type="ECO:0000259" key="5">
    <source>
        <dbReference type="Pfam" id="PF00732"/>
    </source>
</evidence>
<dbReference type="InterPro" id="IPR007867">
    <property type="entry name" value="GMC_OxRtase_C"/>
</dbReference>
<accession>A0A6N8U5L6</accession>
<evidence type="ECO:0000256" key="3">
    <source>
        <dbReference type="ARBA" id="ARBA00022827"/>
    </source>
</evidence>
<evidence type="ECO:0000256" key="2">
    <source>
        <dbReference type="ARBA" id="ARBA00022630"/>
    </source>
</evidence>
<keyword evidence="3" id="KW-0274">FAD</keyword>
<sequence>MAETLDKREVVVVGLGWAGSIVAAEMAKAGKDVLGLERGAEKKTEDYLLAHDEYRYVVGHEMMQDLSKETITYRNNLEEEALPMRRFGAFLIGTDVGGGGVHWNGDTWRYNPYDFEIKSRTDEKYGEDKLSDDYLIQDWGITYEELEPYYEKYEKTAGVSGEQNPMGPERKMPYPTPPMKMTPLLSDFKAACEAAGATPFRTPSGNMSESYTNPDGMTINACQYCGFCEKFGCEWGAKSSPIVSTIPVAKQHDNFEMRTHANVVDIVKEDGEVTGVRFVDTRTHEEFIQPADVVVITSHTTNNTKLLLHSDLGTPYDPETGEGAVGKNYCLHITPSVTGFFDTEYNLSMGAGALGVTVDDFNNDNFDHSDLDFIHGGSISMKQQGKRPILENAVPDTVEKNWGAEFKAESVKAYNRSAGAWAQMITLPYRTNYLSLDPTYKDDYGRPLLRLTYDVTDHDRNVHSYIGDRIEEIIDEMNPIAKNRSVLDEHFDILPAHNDHIVGGTIMGADPETSVVNNYLQMWDADNVFVIGGSNFPHNGGYNPTGTVGALAYRAAEGIEKYLDDNGPLVED</sequence>
<dbReference type="EMBL" id="WUUK01000002">
    <property type="protein sequence ID" value="MXQ50899.1"/>
    <property type="molecule type" value="Genomic_DNA"/>
</dbReference>
<comment type="caution">
    <text evidence="7">The sequence shown here is derived from an EMBL/GenBank/DDBJ whole genome shotgun (WGS) entry which is preliminary data.</text>
</comment>
<reference evidence="7 8" key="1">
    <citation type="submission" date="2019-12" db="EMBL/GenBank/DDBJ databases">
        <title>Salinicoccus cyprini sp. nov., isolated from gastro-intestinal tract of mirror carp, Cyprinus carpio var. specularis, collected from Gobind Sagar Reservoir, Himachal Pradesh, India.</title>
        <authorList>
            <person name="Talwar C."/>
            <person name="Singh A.K."/>
            <person name="Lal R."/>
            <person name="Negi R.K."/>
        </authorList>
    </citation>
    <scope>NUCLEOTIDE SEQUENCE [LARGE SCALE GENOMIC DNA]</scope>
    <source>
        <strain evidence="7 8">J-82</strain>
    </source>
</reference>
<feature type="domain" description="Glucose-methanol-choline oxidoreductase N-terminal" evidence="5">
    <location>
        <begin position="219"/>
        <end position="333"/>
    </location>
</feature>
<evidence type="ECO:0000313" key="7">
    <source>
        <dbReference type="EMBL" id="MXQ50899.1"/>
    </source>
</evidence>
<dbReference type="Pfam" id="PF05199">
    <property type="entry name" value="GMC_oxred_C"/>
    <property type="match status" value="1"/>
</dbReference>
<evidence type="ECO:0000313" key="8">
    <source>
        <dbReference type="Proteomes" id="UP000436284"/>
    </source>
</evidence>
<dbReference type="Proteomes" id="UP000436284">
    <property type="component" value="Unassembled WGS sequence"/>
</dbReference>